<dbReference type="InterPro" id="IPR036397">
    <property type="entry name" value="RNaseH_sf"/>
</dbReference>
<name>A0ABT2QBD4_9EURY</name>
<evidence type="ECO:0000313" key="2">
    <source>
        <dbReference type="Proteomes" id="UP001320972"/>
    </source>
</evidence>
<gene>
    <name evidence="1" type="ORF">OB955_05685</name>
</gene>
<reference evidence="1 2" key="1">
    <citation type="submission" date="2022-09" db="EMBL/GenBank/DDBJ databases">
        <title>Enrichment on poylsaccharides allowed isolation of novel metabolic and taxonomic groups of Haloarchaea.</title>
        <authorList>
            <person name="Sorokin D.Y."/>
            <person name="Elcheninov A.G."/>
            <person name="Khizhniak T.V."/>
            <person name="Kolganova T.V."/>
            <person name="Kublanov I.V."/>
        </authorList>
    </citation>
    <scope>NUCLEOTIDE SEQUENCE [LARGE SCALE GENOMIC DNA]</scope>
    <source>
        <strain evidence="1 2">AArc-m2/3/4</strain>
    </source>
</reference>
<dbReference type="SUPFAM" id="SSF53098">
    <property type="entry name" value="Ribonuclease H-like"/>
    <property type="match status" value="1"/>
</dbReference>
<organism evidence="1 2">
    <name type="scientific">Natronoglomus mannanivorans</name>
    <dbReference type="NCBI Taxonomy" id="2979990"/>
    <lineage>
        <taxon>Archaea</taxon>
        <taxon>Methanobacteriati</taxon>
        <taxon>Methanobacteriota</taxon>
        <taxon>Stenosarchaea group</taxon>
        <taxon>Halobacteria</taxon>
        <taxon>Halobacteriales</taxon>
        <taxon>Natrialbaceae</taxon>
        <taxon>Natronoglomus</taxon>
    </lineage>
</organism>
<proteinExistence type="predicted"/>
<comment type="caution">
    <text evidence="1">The sequence shown here is derived from an EMBL/GenBank/DDBJ whole genome shotgun (WGS) entry which is preliminary data.</text>
</comment>
<evidence type="ECO:0000313" key="1">
    <source>
        <dbReference type="EMBL" id="MCU4972225.1"/>
    </source>
</evidence>
<dbReference type="Proteomes" id="UP001320972">
    <property type="component" value="Unassembled WGS sequence"/>
</dbReference>
<dbReference type="EMBL" id="JAOPKB010000002">
    <property type="protein sequence ID" value="MCU4972225.1"/>
    <property type="molecule type" value="Genomic_DNA"/>
</dbReference>
<dbReference type="Gene3D" id="3.30.420.10">
    <property type="entry name" value="Ribonuclease H-like superfamily/Ribonuclease H"/>
    <property type="match status" value="1"/>
</dbReference>
<dbReference type="InterPro" id="IPR012337">
    <property type="entry name" value="RNaseH-like_sf"/>
</dbReference>
<keyword evidence="2" id="KW-1185">Reference proteome</keyword>
<dbReference type="RefSeq" id="WP_338007244.1">
    <property type="nucleotide sequence ID" value="NZ_JAOPKB010000002.1"/>
</dbReference>
<protein>
    <submittedName>
        <fullName evidence="1">Uncharacterized protein</fullName>
    </submittedName>
</protein>
<sequence length="249" mass="27471">MPSTAKLALDIETVDGAIPDGESFDAADSTHVELFCVCVGFQSEPGAAVDHEVFFRRGWGPAAELDVLERTIDWLETRPSKTLLTYNGDAFDLPHLRGRARIAAESLGDRADLVHRVERVVDGFDSVDLFPDARDAYEAVHGEWPSFEDACRACDVGVTRTELEVFDVHGVVDFPAHRPTADAMKPHFIGSDVPVVGEIYLDLLEAGATETKTFRELRAMLEHYSITDVVPLFELADRRPFEDAITAAP</sequence>
<accession>A0ABT2QBD4</accession>